<keyword evidence="1" id="KW-0812">Transmembrane</keyword>
<name>A0A3B4YUX2_9TELE</name>
<feature type="transmembrane region" description="Helical" evidence="1">
    <location>
        <begin position="105"/>
        <end position="125"/>
    </location>
</feature>
<dbReference type="AlphaFoldDB" id="A0A3B4YUX2"/>
<evidence type="ECO:0000313" key="2">
    <source>
        <dbReference type="Ensembl" id="ENSSPAP00000000573.1"/>
    </source>
</evidence>
<dbReference type="GeneTree" id="ENSGT00940000179446"/>
<dbReference type="Ensembl" id="ENSSPAT00000000583.1">
    <property type="protein sequence ID" value="ENSSPAP00000000573.1"/>
    <property type="gene ID" value="ENSSPAG00000000445.1"/>
</dbReference>
<organism evidence="2">
    <name type="scientific">Stegastes partitus</name>
    <name type="common">bicolor damselfish</name>
    <dbReference type="NCBI Taxonomy" id="144197"/>
    <lineage>
        <taxon>Eukaryota</taxon>
        <taxon>Metazoa</taxon>
        <taxon>Chordata</taxon>
        <taxon>Craniata</taxon>
        <taxon>Vertebrata</taxon>
        <taxon>Euteleostomi</taxon>
        <taxon>Actinopterygii</taxon>
        <taxon>Neopterygii</taxon>
        <taxon>Teleostei</taxon>
        <taxon>Neoteleostei</taxon>
        <taxon>Acanthomorphata</taxon>
        <taxon>Ovalentaria</taxon>
        <taxon>Pomacentridae</taxon>
        <taxon>Stegastes</taxon>
    </lineage>
</organism>
<accession>A0A3B4YUX2</accession>
<reference evidence="2" key="1">
    <citation type="submission" date="2023-09" db="UniProtKB">
        <authorList>
            <consortium name="Ensembl"/>
        </authorList>
    </citation>
    <scope>IDENTIFICATION</scope>
</reference>
<proteinExistence type="predicted"/>
<evidence type="ECO:0000256" key="1">
    <source>
        <dbReference type="SAM" id="Phobius"/>
    </source>
</evidence>
<protein>
    <submittedName>
        <fullName evidence="2">Uncharacterized protein</fullName>
    </submittedName>
</protein>
<sequence>MDQALLKFVNQLTEEVQVFYTSDYCYKCVYQHLATVKPSNNNASAIISTKFTLTVQVISQSMNVTLCWSQTYEEGGHYSVWIHVSEVGSNPSCTPAVDKTPNSQYLFALTVMVFVNYGGGGYSFFQHAPWN</sequence>
<keyword evidence="1" id="KW-1133">Transmembrane helix</keyword>
<dbReference type="STRING" id="144197.ENSSPAP00000000573"/>
<keyword evidence="1" id="KW-0472">Membrane</keyword>